<dbReference type="RefSeq" id="WP_169814211.1">
    <property type="nucleotide sequence ID" value="NZ_QQAZ01000002.1"/>
</dbReference>
<organism evidence="2 3">
    <name type="scientific">Nocardia mexicana</name>
    <dbReference type="NCBI Taxonomy" id="279262"/>
    <lineage>
        <taxon>Bacteria</taxon>
        <taxon>Bacillati</taxon>
        <taxon>Actinomycetota</taxon>
        <taxon>Actinomycetes</taxon>
        <taxon>Mycobacteriales</taxon>
        <taxon>Nocardiaceae</taxon>
        <taxon>Nocardia</taxon>
    </lineage>
</organism>
<dbReference type="InterPro" id="IPR011335">
    <property type="entry name" value="Restrct_endonuc-II-like"/>
</dbReference>
<sequence>MSLHSELVELAADIEVPEGFRADAKGDVIVVSPQRPEHWQIILDTCIRLHSPELRTTSDVKIPGTGENAKAPDVGVFPKEAELHASNALAFVEVVSPSSRETDYLDKSGIYADAGVPEYLIVDPDRESWTLNTEPADGNYQHTVTKPITTPVTIAGVQVEFE</sequence>
<gene>
    <name evidence="2" type="ORF">DFR68_102281</name>
</gene>
<evidence type="ECO:0000259" key="1">
    <source>
        <dbReference type="Pfam" id="PF05685"/>
    </source>
</evidence>
<keyword evidence="3" id="KW-1185">Reference proteome</keyword>
<evidence type="ECO:0000313" key="3">
    <source>
        <dbReference type="Proteomes" id="UP000255355"/>
    </source>
</evidence>
<protein>
    <submittedName>
        <fullName evidence="2">Putative restriction endonuclease</fullName>
    </submittedName>
</protein>
<keyword evidence="2" id="KW-0378">Hydrolase</keyword>
<dbReference type="PANTHER" id="PTHR35400:SF3">
    <property type="entry name" value="SLL1072 PROTEIN"/>
    <property type="match status" value="1"/>
</dbReference>
<reference evidence="2 3" key="1">
    <citation type="submission" date="2018-07" db="EMBL/GenBank/DDBJ databases">
        <title>Genomic Encyclopedia of Type Strains, Phase IV (KMG-IV): sequencing the most valuable type-strain genomes for metagenomic binning, comparative biology and taxonomic classification.</title>
        <authorList>
            <person name="Goeker M."/>
        </authorList>
    </citation>
    <scope>NUCLEOTIDE SEQUENCE [LARGE SCALE GENOMIC DNA]</scope>
    <source>
        <strain evidence="2 3">DSM 44952</strain>
    </source>
</reference>
<dbReference type="InterPro" id="IPR008538">
    <property type="entry name" value="Uma2"/>
</dbReference>
<dbReference type="PANTHER" id="PTHR35400">
    <property type="entry name" value="SLR1083 PROTEIN"/>
    <property type="match status" value="1"/>
</dbReference>
<dbReference type="InterPro" id="IPR012296">
    <property type="entry name" value="Nuclease_put_TT1808"/>
</dbReference>
<comment type="caution">
    <text evidence="2">The sequence shown here is derived from an EMBL/GenBank/DDBJ whole genome shotgun (WGS) entry which is preliminary data.</text>
</comment>
<dbReference type="GO" id="GO:0004519">
    <property type="term" value="F:endonuclease activity"/>
    <property type="evidence" value="ECO:0007669"/>
    <property type="project" value="UniProtKB-KW"/>
</dbReference>
<dbReference type="CDD" id="cd06260">
    <property type="entry name" value="DUF820-like"/>
    <property type="match status" value="1"/>
</dbReference>
<dbReference type="STRING" id="1210089.GCA_001613165_01516"/>
<evidence type="ECO:0000313" key="2">
    <source>
        <dbReference type="EMBL" id="RDI54157.1"/>
    </source>
</evidence>
<accession>A0A370HBS4</accession>
<dbReference type="SUPFAM" id="SSF52980">
    <property type="entry name" value="Restriction endonuclease-like"/>
    <property type="match status" value="1"/>
</dbReference>
<name>A0A370HBS4_9NOCA</name>
<keyword evidence="2" id="KW-0255">Endonuclease</keyword>
<proteinExistence type="predicted"/>
<dbReference type="AlphaFoldDB" id="A0A370HBS4"/>
<feature type="domain" description="Putative restriction endonuclease" evidence="1">
    <location>
        <begin position="25"/>
        <end position="148"/>
    </location>
</feature>
<dbReference type="Proteomes" id="UP000255355">
    <property type="component" value="Unassembled WGS sequence"/>
</dbReference>
<dbReference type="EMBL" id="QQAZ01000002">
    <property type="protein sequence ID" value="RDI54157.1"/>
    <property type="molecule type" value="Genomic_DNA"/>
</dbReference>
<dbReference type="Pfam" id="PF05685">
    <property type="entry name" value="Uma2"/>
    <property type="match status" value="1"/>
</dbReference>
<keyword evidence="2" id="KW-0540">Nuclease</keyword>
<dbReference type="Gene3D" id="3.90.1570.10">
    <property type="entry name" value="tt1808, chain A"/>
    <property type="match status" value="1"/>
</dbReference>